<comment type="caution">
    <text evidence="4">The sequence shown here is derived from an EMBL/GenBank/DDBJ whole genome shotgun (WGS) entry which is preliminary data.</text>
</comment>
<dbReference type="EMBL" id="ATBP01000463">
    <property type="protein sequence ID" value="ETR70221.1"/>
    <property type="molecule type" value="Genomic_DNA"/>
</dbReference>
<gene>
    <name evidence="4" type="ORF">OMM_08967</name>
</gene>
<dbReference type="Pfam" id="PF00156">
    <property type="entry name" value="Pribosyltran"/>
    <property type="match status" value="1"/>
</dbReference>
<dbReference type="AlphaFoldDB" id="A0A1V1P5X3"/>
<dbReference type="Proteomes" id="UP000189670">
    <property type="component" value="Unassembled WGS sequence"/>
</dbReference>
<evidence type="ECO:0000256" key="2">
    <source>
        <dbReference type="ARBA" id="ARBA00022679"/>
    </source>
</evidence>
<organism evidence="4 5">
    <name type="scientific">Candidatus Magnetoglobus multicellularis str. Araruama</name>
    <dbReference type="NCBI Taxonomy" id="890399"/>
    <lineage>
        <taxon>Bacteria</taxon>
        <taxon>Pseudomonadati</taxon>
        <taxon>Thermodesulfobacteriota</taxon>
        <taxon>Desulfobacteria</taxon>
        <taxon>Desulfobacterales</taxon>
        <taxon>Desulfobacteraceae</taxon>
        <taxon>Candidatus Magnetoglobus</taxon>
    </lineage>
</organism>
<dbReference type="SUPFAM" id="SSF53271">
    <property type="entry name" value="PRTase-like"/>
    <property type="match status" value="1"/>
</dbReference>
<accession>A0A1V1P5X3</accession>
<evidence type="ECO:0000313" key="5">
    <source>
        <dbReference type="Proteomes" id="UP000189670"/>
    </source>
</evidence>
<dbReference type="InterPro" id="IPR000836">
    <property type="entry name" value="PRTase_dom"/>
</dbReference>
<dbReference type="CDD" id="cd06223">
    <property type="entry name" value="PRTases_typeI"/>
    <property type="match status" value="1"/>
</dbReference>
<evidence type="ECO:0000259" key="3">
    <source>
        <dbReference type="Pfam" id="PF00156"/>
    </source>
</evidence>
<evidence type="ECO:0000256" key="1">
    <source>
        <dbReference type="ARBA" id="ARBA00022676"/>
    </source>
</evidence>
<keyword evidence="1 4" id="KW-0328">Glycosyltransferase</keyword>
<dbReference type="Gene3D" id="3.40.50.2020">
    <property type="match status" value="1"/>
</dbReference>
<protein>
    <submittedName>
        <fullName evidence="4">Phosphoribosyltransferase</fullName>
    </submittedName>
</protein>
<proteinExistence type="predicted"/>
<dbReference type="PANTHER" id="PTHR43363:SF1">
    <property type="entry name" value="HYPOXANTHINE-GUANINE PHOSPHORIBOSYLTRANSFERASE"/>
    <property type="match status" value="1"/>
</dbReference>
<keyword evidence="2 4" id="KW-0808">Transferase</keyword>
<dbReference type="PANTHER" id="PTHR43363">
    <property type="entry name" value="HYPOXANTHINE PHOSPHORIBOSYLTRANSFERASE"/>
    <property type="match status" value="1"/>
</dbReference>
<evidence type="ECO:0000313" key="4">
    <source>
        <dbReference type="EMBL" id="ETR70221.1"/>
    </source>
</evidence>
<dbReference type="InterPro" id="IPR029057">
    <property type="entry name" value="PRTase-like"/>
</dbReference>
<feature type="domain" description="Phosphoribosyltransferase" evidence="3">
    <location>
        <begin position="24"/>
        <end position="147"/>
    </location>
</feature>
<dbReference type="GO" id="GO:0016757">
    <property type="term" value="F:glycosyltransferase activity"/>
    <property type="evidence" value="ECO:0007669"/>
    <property type="project" value="UniProtKB-KW"/>
</dbReference>
<name>A0A1V1P5X3_9BACT</name>
<sequence length="150" mass="17116">MKKQNNSNSLWNHRYIYLISWNKFEERSQVLFNEIVNSGYTPNVIISIAKGGLVIGTKLAYLFDVQEFGVIHIKRNTTSDLFSVRNSPELCWAKITEITDLNILIIDDIVGTGDTMNLSVEIVKSHNPRTIKTLSLVVNKNAKKYPDFLI</sequence>
<reference evidence="5" key="1">
    <citation type="submission" date="2012-11" db="EMBL/GenBank/DDBJ databases">
        <authorList>
            <person name="Lucero-Rivera Y.E."/>
            <person name="Tovar-Ramirez D."/>
        </authorList>
    </citation>
    <scope>NUCLEOTIDE SEQUENCE [LARGE SCALE GENOMIC DNA]</scope>
    <source>
        <strain evidence="5">Araruama</strain>
    </source>
</reference>